<gene>
    <name evidence="6" type="primary">CCDC50</name>
</gene>
<dbReference type="KEGG" id="csyr:103274092"/>
<organism evidence="5 6">
    <name type="scientific">Carlito syrichta</name>
    <name type="common">Philippine tarsier</name>
    <name type="synonym">Tarsius syrichta</name>
    <dbReference type="NCBI Taxonomy" id="1868482"/>
    <lineage>
        <taxon>Eukaryota</taxon>
        <taxon>Metazoa</taxon>
        <taxon>Chordata</taxon>
        <taxon>Craniata</taxon>
        <taxon>Vertebrata</taxon>
        <taxon>Euteleostomi</taxon>
        <taxon>Mammalia</taxon>
        <taxon>Eutheria</taxon>
        <taxon>Euarchontoglires</taxon>
        <taxon>Primates</taxon>
        <taxon>Haplorrhini</taxon>
        <taxon>Tarsiiformes</taxon>
        <taxon>Tarsiidae</taxon>
        <taxon>Carlito</taxon>
    </lineage>
</organism>
<dbReference type="GO" id="GO:0005829">
    <property type="term" value="C:cytosol"/>
    <property type="evidence" value="ECO:0007669"/>
    <property type="project" value="Ensembl"/>
</dbReference>
<feature type="coiled-coil region" evidence="2">
    <location>
        <begin position="63"/>
        <end position="125"/>
    </location>
</feature>
<feature type="compositionally biased region" description="Basic and acidic residues" evidence="3">
    <location>
        <begin position="283"/>
        <end position="299"/>
    </location>
</feature>
<feature type="region of interest" description="Disordered" evidence="3">
    <location>
        <begin position="260"/>
        <end position="341"/>
    </location>
</feature>
<feature type="compositionally biased region" description="Basic and acidic residues" evidence="3">
    <location>
        <begin position="390"/>
        <end position="412"/>
    </location>
</feature>
<name>A0A1U7UWK3_CARSF</name>
<evidence type="ECO:0000256" key="3">
    <source>
        <dbReference type="SAM" id="MobiDB-lite"/>
    </source>
</evidence>
<protein>
    <submittedName>
        <fullName evidence="6">Coiled-coil domain-containing protein 50 isoform X1</fullName>
    </submittedName>
</protein>
<feature type="compositionally biased region" description="Polar residues" evidence="3">
    <location>
        <begin position="164"/>
        <end position="174"/>
    </location>
</feature>
<dbReference type="PANTHER" id="PTHR22115:SF1">
    <property type="entry name" value="COILED-COIL DOMAIN-CONTAINING PROTEIN 50"/>
    <property type="match status" value="1"/>
</dbReference>
<dbReference type="GO" id="GO:0036064">
    <property type="term" value="C:ciliary basal body"/>
    <property type="evidence" value="ECO:0007669"/>
    <property type="project" value="Ensembl"/>
</dbReference>
<feature type="compositionally biased region" description="Basic and acidic residues" evidence="3">
    <location>
        <begin position="260"/>
        <end position="273"/>
    </location>
</feature>
<feature type="region of interest" description="Disordered" evidence="3">
    <location>
        <begin position="144"/>
        <end position="237"/>
    </location>
</feature>
<evidence type="ECO:0000313" key="6">
    <source>
        <dbReference type="RefSeq" id="XP_008069752.1"/>
    </source>
</evidence>
<dbReference type="Pfam" id="PF15295">
    <property type="entry name" value="CCDC50_N"/>
    <property type="match status" value="1"/>
</dbReference>
<dbReference type="Proteomes" id="UP000189704">
    <property type="component" value="Unplaced"/>
</dbReference>
<dbReference type="RefSeq" id="XP_008069752.1">
    <property type="nucleotide sequence ID" value="XM_008071561.2"/>
</dbReference>
<feature type="compositionally biased region" description="Basic and acidic residues" evidence="3">
    <location>
        <begin position="185"/>
        <end position="196"/>
    </location>
</feature>
<dbReference type="InterPro" id="IPR039303">
    <property type="entry name" value="CCDC50"/>
</dbReference>
<dbReference type="GO" id="GO:0007605">
    <property type="term" value="P:sensory perception of sound"/>
    <property type="evidence" value="ECO:0007669"/>
    <property type="project" value="Ensembl"/>
</dbReference>
<feature type="domain" description="Coiled-coil" evidence="4">
    <location>
        <begin position="5"/>
        <end position="128"/>
    </location>
</feature>
<dbReference type="AlphaFoldDB" id="A0A1U7UWK3"/>
<evidence type="ECO:0000313" key="5">
    <source>
        <dbReference type="Proteomes" id="UP000189704"/>
    </source>
</evidence>
<dbReference type="PANTHER" id="PTHR22115">
    <property type="entry name" value="C3ORF6 PROTEIN-RELATED"/>
    <property type="match status" value="1"/>
</dbReference>
<evidence type="ECO:0000256" key="2">
    <source>
        <dbReference type="SAM" id="Coils"/>
    </source>
</evidence>
<dbReference type="CTD" id="152137"/>
<proteinExistence type="predicted"/>
<accession>A0A1U7UWK3</accession>
<feature type="compositionally biased region" description="Basic and acidic residues" evidence="3">
    <location>
        <begin position="150"/>
        <end position="159"/>
    </location>
</feature>
<keyword evidence="1 2" id="KW-0175">Coiled coil</keyword>
<dbReference type="GO" id="GO:0031625">
    <property type="term" value="F:ubiquitin protein ligase binding"/>
    <property type="evidence" value="ECO:0007669"/>
    <property type="project" value="Ensembl"/>
</dbReference>
<feature type="compositionally biased region" description="Polar residues" evidence="3">
    <location>
        <begin position="454"/>
        <end position="463"/>
    </location>
</feature>
<reference evidence="6" key="1">
    <citation type="submission" date="2025-08" db="UniProtKB">
        <authorList>
            <consortium name="RefSeq"/>
        </authorList>
    </citation>
    <scope>IDENTIFICATION</scope>
</reference>
<evidence type="ECO:0000256" key="1">
    <source>
        <dbReference type="ARBA" id="ARBA00023054"/>
    </source>
</evidence>
<feature type="region of interest" description="Disordered" evidence="3">
    <location>
        <begin position="390"/>
        <end position="479"/>
    </location>
</feature>
<sequence length="479" mass="55973">MAEVGIDQSKLPGVKEVCRDFAVLEDHTLAHSLQEQEIEHHLASNIQRNRLVQHDLQVAKQLQEEDLKAQAQLQKRYKDLEQQDCEIAQEIQEKLAIEAERRRIQEKKDEDIARLLQEKELQEEKKRKKHIPEFSGANAYEDSYYYEDGDQPRSRRARELGSGFSRTCKLQSDGKTVKQRKEKPKHPLENLEEHCSSKRSLSSSSWGKVRDDPQINSEQHERKQAAQERLRRPPLPKISGEVFLSTEFDDWKAKSSHHTRNLEKQFHHQDRLSAKSSQKAGLHCKEAVYGRDHGQGEHKERKHRPRTPPFSESEEQLNLHDPGVKPRVVKEAVSTPSRVTHRDQEWYDAEIARKLQEEELLATQVDMRAAQVAQDEEIARLLMAEEKKAYKKVREREKSSLEKRKHDPEWKPKTAKSAHLKSKESDEPHRSKNDRPARPPPPTMTDTEDLDYTHFTNQQSSTRHFSKSETSHKGFHYKQ</sequence>
<dbReference type="OrthoDB" id="9994767at2759"/>
<feature type="compositionally biased region" description="Basic and acidic residues" evidence="3">
    <location>
        <begin position="208"/>
        <end position="231"/>
    </location>
</feature>
<keyword evidence="5" id="KW-1185">Reference proteome</keyword>
<evidence type="ECO:0000259" key="4">
    <source>
        <dbReference type="Pfam" id="PF15295"/>
    </source>
</evidence>
<feature type="compositionally biased region" description="Basic and acidic residues" evidence="3">
    <location>
        <begin position="421"/>
        <end position="437"/>
    </location>
</feature>
<dbReference type="OMA" id="TWNWEKQ"/>
<dbReference type="InterPro" id="IPR029311">
    <property type="entry name" value="CCDC50_N"/>
</dbReference>
<dbReference type="GeneID" id="103274092"/>